<dbReference type="InterPro" id="IPR007157">
    <property type="entry name" value="PspA_VIPP1"/>
</dbReference>
<sequence>MALITRLSRWFRADLNAVLDRLEEPDLVLREAIREMEEALSNQQQAHQALLAEIEQLSERSRKLCLSADAISEQLDLCFLSENEALAKQLLRRRLEQQRLADTCEQRAADTTRQAEVLNKEIQRMQEQLQDQRSKAEAFGVQAQNGDAGCDQQRVTDADVELAFLAERRARSAS</sequence>
<evidence type="ECO:0000256" key="1">
    <source>
        <dbReference type="ARBA" id="ARBA00043985"/>
    </source>
</evidence>
<evidence type="ECO:0000313" key="4">
    <source>
        <dbReference type="Proteomes" id="UP000613768"/>
    </source>
</evidence>
<dbReference type="PANTHER" id="PTHR31088:SF6">
    <property type="entry name" value="PHAGE SHOCK PROTEIN A"/>
    <property type="match status" value="1"/>
</dbReference>
<dbReference type="AlphaFoldDB" id="A0AAW3ZQJ4"/>
<name>A0AAW3ZQJ4_9GAMM</name>
<proteinExistence type="inferred from homology"/>
<keyword evidence="2" id="KW-0175">Coiled coil</keyword>
<dbReference type="RefSeq" id="WP_192031232.1">
    <property type="nucleotide sequence ID" value="NZ_JACYTR010000066.1"/>
</dbReference>
<feature type="coiled-coil region" evidence="2">
    <location>
        <begin position="101"/>
        <end position="135"/>
    </location>
</feature>
<dbReference type="EMBL" id="JACYTR010000066">
    <property type="protein sequence ID" value="MBD8527810.1"/>
    <property type="molecule type" value="Genomic_DNA"/>
</dbReference>
<protein>
    <submittedName>
        <fullName evidence="3">PspA/IM30 family protein</fullName>
    </submittedName>
</protein>
<feature type="coiled-coil region" evidence="2">
    <location>
        <begin position="29"/>
        <end position="60"/>
    </location>
</feature>
<accession>A0AAW3ZQJ4</accession>
<reference evidence="3 4" key="1">
    <citation type="submission" date="2020-09" db="EMBL/GenBank/DDBJ databases">
        <title>Pseudoxanthomonas sp. CAU 1598 isolated from sand of Yaerae Beach.</title>
        <authorList>
            <person name="Kim W."/>
        </authorList>
    </citation>
    <scope>NUCLEOTIDE SEQUENCE [LARGE SCALE GENOMIC DNA]</scope>
    <source>
        <strain evidence="3 4">CAU 1598</strain>
    </source>
</reference>
<gene>
    <name evidence="3" type="ORF">IFO71_18855</name>
</gene>
<evidence type="ECO:0000256" key="2">
    <source>
        <dbReference type="SAM" id="Coils"/>
    </source>
</evidence>
<comment type="caution">
    <text evidence="3">The sequence shown here is derived from an EMBL/GenBank/DDBJ whole genome shotgun (WGS) entry which is preliminary data.</text>
</comment>
<dbReference type="Proteomes" id="UP000613768">
    <property type="component" value="Unassembled WGS sequence"/>
</dbReference>
<dbReference type="PANTHER" id="PTHR31088">
    <property type="entry name" value="MEMBRANE-ASSOCIATED PROTEIN VIPP1, CHLOROPLASTIC"/>
    <property type="match status" value="1"/>
</dbReference>
<keyword evidence="4" id="KW-1185">Reference proteome</keyword>
<organism evidence="3 4">
    <name type="scientific">Pseudomarimonas arenosa</name>
    <dbReference type="NCBI Taxonomy" id="2774145"/>
    <lineage>
        <taxon>Bacteria</taxon>
        <taxon>Pseudomonadati</taxon>
        <taxon>Pseudomonadota</taxon>
        <taxon>Gammaproteobacteria</taxon>
        <taxon>Lysobacterales</taxon>
        <taxon>Lysobacteraceae</taxon>
        <taxon>Pseudomarimonas</taxon>
    </lineage>
</organism>
<comment type="similarity">
    <text evidence="1">Belongs to the PspA/Vipp/IM30 family.</text>
</comment>
<dbReference type="Pfam" id="PF04012">
    <property type="entry name" value="PspA_IM30"/>
    <property type="match status" value="1"/>
</dbReference>
<evidence type="ECO:0000313" key="3">
    <source>
        <dbReference type="EMBL" id="MBD8527810.1"/>
    </source>
</evidence>